<dbReference type="InterPro" id="IPR036156">
    <property type="entry name" value="Beta-gal/glucu_dom_sf"/>
</dbReference>
<accession>A0ABS9MKX1</accession>
<dbReference type="PANTHER" id="PTHR42732">
    <property type="entry name" value="BETA-GALACTOSIDASE"/>
    <property type="match status" value="1"/>
</dbReference>
<evidence type="ECO:0000256" key="5">
    <source>
        <dbReference type="SAM" id="SignalP"/>
    </source>
</evidence>
<dbReference type="Gene3D" id="2.60.120.260">
    <property type="entry name" value="Galactose-binding domain-like"/>
    <property type="match status" value="4"/>
</dbReference>
<dbReference type="RefSeq" id="WP_237967027.1">
    <property type="nucleotide sequence ID" value="NZ_JAKNHQ010000016.1"/>
</dbReference>
<dbReference type="InterPro" id="IPR013783">
    <property type="entry name" value="Ig-like_fold"/>
</dbReference>
<sequence length="2003" mass="217072">MKTAWQKWTACLLATLMVLGSVFAGPGVAAWAAGPDDGNAAALPSSAAEPGRETINFNNDWLYYKGDITGAEAVDFEDSEWLYVNLPHSTIHYTPDNYYQKDLGVFWYRKHFTVPEEMQGKKLYITFEAAMQAAEVWLNGEKVGSHQGGYTAFVIDLTDFVSYGEENVIAVRIDTRPNTAFNPGKTNPDFQYFGGLYRNVYLTAMDTLHVSDAVYENEAAGGGLFLTAPSVTKESATVKAQTDVKNEGAQAEDTTVRTEIVDEDGSVVATKEDTASIEAGERYAFTQELVVETPRLWSVNTPELYTVRTTVLTGGTVRDSLETTYGIRKVEWKRDGCYINDEFVELNGTNLHSETGMLGNAQSNDAIFEEIRRLKEWGFDFIRMSHYPHAPAFYAACDKYGVAVIDCLSGWQQFNNTDSFKNATYQEVRDMFHMNRNYCSIVAWEPSLNESSYNQAWAQEVQRISHEEYPTDGDSRIYTGGWRYWNVFDMGVGTPQANVIGDAATYSDKPVIVSEYGDWNYGGYTSTTRVTREPAHTKFNGGDEGMLIQCDNLQESMALNRSQEWGGAYAYWQYADYAGFDTTDLTYCGVVDIYRIPKFSAYFVQSQRDADIDLSEYGIDSGPMVFVANTWASDSPDQVRVFSNCDEVELFVNGESIGKQTPDTQMWGPHGDGSPNNHPAEGAGKYISTENLKHPPFTFDLSAYTPGEGTITAVGYIDGQQVAEYVRRAPEEAAQLTLEAENDEPLKLDGSTAKLVWVDVRDANGTVVNTADNAITFSVDGPGIVVGDKTEADEGQATKTITALGGQMGVWVRSKRGSGDITLTATSNGLTTATLTIPTETVEGLPEVPEGGDADEADYVAPEQPATDNLFLNKPASASSENTSGTLGVEAAERANDGDETTKWCARVTDTSDSSVGPHWWQVDMGDTYNLKSVEILFEMNTNYKYQIAVSDSPDMTQADVVVDRSSNAESVQRVTENIGRECRYVRVYVNCPASNIWPCILEVKGVGESLNTNVALGKDATASREGSGHPASDAVDGDPSTYWTNAAMGAANWQVDLGGDYQINQVDVDFVWGDGSLMHNFTLQSSMDGNSWTDVATYSGPDKTASLQVDTLARYLRVYNLYAGDGTRDWTEIAEFCAYGSEAAEETRPDYGAPSYASSSAADSDPSYGNDGDPAKYWVPAPDDASPWWYYDAGGLYDMSNVQLTWNSEQSHRYTIDLSVDGETWTTVADHMDGSEALTLTNDDISGLARYVRISLPAGSTEGFWINSTGREASARLVTGVETLDSVEAYVGTAFEDLDLPDEISATLEGDLSTKLPVVWDEDSYRADTAEEQTITGTLTMIPGVKNSDGVKASIVVDVQEIPEQTVSMALTAPETVAPGSTFTVTHSFSGLGELMDPLYIVQMDLTYPEGLTCESVVPNDGIDGNLTVGIHNDEQKVTILYDSNTFDGLPTDASGLFTATFAVDEAMAEGDYTIGMGNVIALTVDGNDVGSALQNAAVQVGQTAPETADLTVTFNGKDAKLWIDGEEQTIANLLGTYKQADVANGEALTFDFTPAVDGRIFRAVTVNGGEPELIGEDSYTYTGTMDTLNPTLSFAFETVSKTTLQAVIDYAQARIDAGDVDNLVPAVQEKFQKAFDAAVEVNDDPAATQDEINEAWSNLLDALHYLDFTVGDKTKLEELVAIAETLDEADYTAASWEAFQDALAAAQETVEDENAVQNDIDSAYDALYDAMMDLAGTADRTTLDMVIAEAEVIRAGLDSYLEEGKQEFLDALEAAKAIGNDATQAEVDAAAEALNRAMADLRKAPDREELEALLSRMESKDLSSYTASSAAAFTAAKNNLAAVLAKSDATPEELAAAQDTALQAEKNLKKKTQNSSSQGSSSSSSNSGNAYGAAGTATVNPVVNAAQSVVEQTSVRSDTTLPFTLTRGSAYCFKMTVLNGSNVMPSFTVGNGSVLKTQFVARSGNDYYFRVYATGKPGESTGVYTTLPGQNPVRHCVVTIG</sequence>
<feature type="compositionally biased region" description="Low complexity" evidence="4">
    <location>
        <begin position="1875"/>
        <end position="1891"/>
    </location>
</feature>
<evidence type="ECO:0000259" key="6">
    <source>
        <dbReference type="PROSITE" id="PS50022"/>
    </source>
</evidence>
<dbReference type="InterPro" id="IPR032311">
    <property type="entry name" value="DUF4982"/>
</dbReference>
<dbReference type="Pfam" id="PF00703">
    <property type="entry name" value="Glyco_hydro_2"/>
    <property type="match status" value="1"/>
</dbReference>
<keyword evidence="8" id="KW-1185">Reference proteome</keyword>
<evidence type="ECO:0000313" key="7">
    <source>
        <dbReference type="EMBL" id="MCG4611453.1"/>
    </source>
</evidence>
<proteinExistence type="inferred from homology"/>
<dbReference type="InterPro" id="IPR008979">
    <property type="entry name" value="Galactose-bd-like_sf"/>
</dbReference>
<evidence type="ECO:0000313" key="8">
    <source>
        <dbReference type="Proteomes" id="UP001298681"/>
    </source>
</evidence>
<gene>
    <name evidence="7" type="ORF">L0P57_11000</name>
</gene>
<dbReference type="InterPro" id="IPR006104">
    <property type="entry name" value="Glyco_hydro_2_N"/>
</dbReference>
<protein>
    <submittedName>
        <fullName evidence="7">Discoidin domain-containing protein</fullName>
    </submittedName>
</protein>
<dbReference type="SUPFAM" id="SSF49384">
    <property type="entry name" value="Carbohydrate-binding domain"/>
    <property type="match status" value="1"/>
</dbReference>
<feature type="domain" description="F5/8 type C" evidence="6">
    <location>
        <begin position="859"/>
        <end position="1007"/>
    </location>
</feature>
<dbReference type="Gene3D" id="1.20.1270.90">
    <property type="entry name" value="AF1782-like"/>
    <property type="match status" value="3"/>
</dbReference>
<evidence type="ECO:0000256" key="3">
    <source>
        <dbReference type="ARBA" id="ARBA00023295"/>
    </source>
</evidence>
<feature type="domain" description="F5/8 type C" evidence="6">
    <location>
        <begin position="1135"/>
        <end position="1255"/>
    </location>
</feature>
<dbReference type="Gene3D" id="2.60.40.680">
    <property type="match status" value="1"/>
</dbReference>
<feature type="chain" id="PRO_5046740929" evidence="5">
    <location>
        <begin position="25"/>
        <end position="2003"/>
    </location>
</feature>
<dbReference type="InterPro" id="IPR051913">
    <property type="entry name" value="GH2_Domain-Containing"/>
</dbReference>
<feature type="compositionally biased region" description="Low complexity" evidence="4">
    <location>
        <begin position="1151"/>
        <end position="1170"/>
    </location>
</feature>
<dbReference type="CDD" id="cd19407">
    <property type="entry name" value="Tar_Tsr_sensor"/>
    <property type="match status" value="1"/>
</dbReference>
<evidence type="ECO:0000256" key="1">
    <source>
        <dbReference type="ARBA" id="ARBA00007401"/>
    </source>
</evidence>
<dbReference type="Pfam" id="PF18565">
    <property type="entry name" value="Glyco_hydro2_C5"/>
    <property type="match status" value="1"/>
</dbReference>
<dbReference type="InterPro" id="IPR000421">
    <property type="entry name" value="FA58C"/>
</dbReference>
<dbReference type="Pfam" id="PF02837">
    <property type="entry name" value="Glyco_hydro_2_N"/>
    <property type="match status" value="1"/>
</dbReference>
<dbReference type="Gene3D" id="3.20.20.80">
    <property type="entry name" value="Glycosidases"/>
    <property type="match status" value="1"/>
</dbReference>
<feature type="region of interest" description="Disordered" evidence="4">
    <location>
        <begin position="1869"/>
        <end position="1894"/>
    </location>
</feature>
<dbReference type="SUPFAM" id="SSF49785">
    <property type="entry name" value="Galactose-binding domain-like"/>
    <property type="match status" value="4"/>
</dbReference>
<reference evidence="7 8" key="1">
    <citation type="submission" date="2022-01" db="EMBL/GenBank/DDBJ databases">
        <title>Collection of gut derived symbiotic bacterial strains cultured from healthy donors.</title>
        <authorList>
            <person name="Lin H."/>
            <person name="Kohout C."/>
            <person name="Waligurski E."/>
            <person name="Pamer E.G."/>
        </authorList>
    </citation>
    <scope>NUCLEOTIDE SEQUENCE [LARGE SCALE GENOMIC DNA]</scope>
    <source>
        <strain evidence="7 8">DFI.7.58</strain>
    </source>
</reference>
<dbReference type="Pfam" id="PF16355">
    <property type="entry name" value="DUF4982"/>
    <property type="match status" value="1"/>
</dbReference>
<dbReference type="Gene3D" id="2.60.40.10">
    <property type="entry name" value="Immunoglobulins"/>
    <property type="match status" value="3"/>
</dbReference>
<dbReference type="InterPro" id="IPR017853">
    <property type="entry name" value="GH"/>
</dbReference>
<evidence type="ECO:0000256" key="4">
    <source>
        <dbReference type="SAM" id="MobiDB-lite"/>
    </source>
</evidence>
<feature type="region of interest" description="Disordered" evidence="4">
    <location>
        <begin position="1148"/>
        <end position="1176"/>
    </location>
</feature>
<dbReference type="InterPro" id="IPR006101">
    <property type="entry name" value="Glyco_hydro_2"/>
</dbReference>
<dbReference type="PRINTS" id="PR00132">
    <property type="entry name" value="GLHYDRLASE2"/>
</dbReference>
<dbReference type="Pfam" id="PF02836">
    <property type="entry name" value="Glyco_hydro_2_C"/>
    <property type="match status" value="1"/>
</dbReference>
<dbReference type="Pfam" id="PF07554">
    <property type="entry name" value="FIVAR"/>
    <property type="match status" value="4"/>
</dbReference>
<dbReference type="SUPFAM" id="SSF51445">
    <property type="entry name" value="(Trans)glycosidases"/>
    <property type="match status" value="1"/>
</dbReference>
<comment type="caution">
    <text evidence="7">The sequence shown here is derived from an EMBL/GenBank/DDBJ whole genome shotgun (WGS) entry which is preliminary data.</text>
</comment>
<name>A0ABS9MKX1_9FIRM</name>
<dbReference type="InterPro" id="IPR006102">
    <property type="entry name" value="Ig-like_GH2"/>
</dbReference>
<organism evidence="7 8">
    <name type="scientific">Anaeromassilibacillus senegalensis</name>
    <dbReference type="NCBI Taxonomy" id="1673717"/>
    <lineage>
        <taxon>Bacteria</taxon>
        <taxon>Bacillati</taxon>
        <taxon>Bacillota</taxon>
        <taxon>Clostridia</taxon>
        <taxon>Eubacteriales</taxon>
        <taxon>Acutalibacteraceae</taxon>
        <taxon>Anaeromassilibacillus</taxon>
    </lineage>
</organism>
<dbReference type="EMBL" id="JAKNHQ010000016">
    <property type="protein sequence ID" value="MCG4611453.1"/>
    <property type="molecule type" value="Genomic_DNA"/>
</dbReference>
<dbReference type="Pfam" id="PF00754">
    <property type="entry name" value="F5_F8_type_C"/>
    <property type="match status" value="3"/>
</dbReference>
<dbReference type="SUPFAM" id="SSF49303">
    <property type="entry name" value="beta-Galactosidase/glucuronidase domain"/>
    <property type="match status" value="1"/>
</dbReference>
<dbReference type="InterPro" id="IPR008965">
    <property type="entry name" value="CBM2/CBM3_carb-bd_dom_sf"/>
</dbReference>
<keyword evidence="2" id="KW-0378">Hydrolase</keyword>
<keyword evidence="5" id="KW-0732">Signal</keyword>
<dbReference type="InterPro" id="IPR006103">
    <property type="entry name" value="Glyco_hydro_2_cat"/>
</dbReference>
<dbReference type="PROSITE" id="PS50022">
    <property type="entry name" value="FA58C_3"/>
    <property type="match status" value="3"/>
</dbReference>
<comment type="similarity">
    <text evidence="1">Belongs to the glycosyl hydrolase 2 family.</text>
</comment>
<dbReference type="InterPro" id="IPR040605">
    <property type="entry name" value="Glyco_hydro2_dom5"/>
</dbReference>
<dbReference type="Proteomes" id="UP001298681">
    <property type="component" value="Unassembled WGS sequence"/>
</dbReference>
<keyword evidence="3" id="KW-0326">Glycosidase</keyword>
<dbReference type="PANTHER" id="PTHR42732:SF1">
    <property type="entry name" value="BETA-MANNOSIDASE"/>
    <property type="match status" value="1"/>
</dbReference>
<feature type="signal peptide" evidence="5">
    <location>
        <begin position="1"/>
        <end position="24"/>
    </location>
</feature>
<dbReference type="Gene3D" id="1.20.1270.70">
    <property type="entry name" value="Designed single chain three-helix bundle"/>
    <property type="match status" value="1"/>
</dbReference>
<evidence type="ECO:0000256" key="2">
    <source>
        <dbReference type="ARBA" id="ARBA00022801"/>
    </source>
</evidence>
<feature type="domain" description="F5/8 type C" evidence="6">
    <location>
        <begin position="1008"/>
        <end position="1119"/>
    </location>
</feature>